<dbReference type="CDD" id="cd06284">
    <property type="entry name" value="PBP1_LacI-like"/>
    <property type="match status" value="1"/>
</dbReference>
<keyword evidence="1" id="KW-0678">Repressor</keyword>
<dbReference type="PANTHER" id="PTHR30146">
    <property type="entry name" value="LACI-RELATED TRANSCRIPTIONAL REPRESSOR"/>
    <property type="match status" value="1"/>
</dbReference>
<dbReference type="SUPFAM" id="SSF53822">
    <property type="entry name" value="Periplasmic binding protein-like I"/>
    <property type="match status" value="1"/>
</dbReference>
<reference evidence="6 7" key="1">
    <citation type="journal article" date="2014" name="Nature">
        <title>Sequential evolution of bacterial morphology by co-option of a developmental regulator.</title>
        <authorList>
            <person name="Jiang C."/>
            <person name="Brown P.J."/>
            <person name="Ducret A."/>
            <person name="Brun Y.V."/>
        </authorList>
    </citation>
    <scope>NUCLEOTIDE SEQUENCE [LARGE SCALE GENOMIC DNA]</scope>
    <source>
        <strain evidence="6 7">DSM 16100</strain>
    </source>
</reference>
<dbReference type="STRING" id="1121022.GCA_000376105_03556"/>
<dbReference type="Proteomes" id="UP000017837">
    <property type="component" value="Unassembled WGS sequence"/>
</dbReference>
<protein>
    <recommendedName>
        <fullName evidence="5">HTH lacI-type domain-containing protein</fullName>
    </recommendedName>
</protein>
<dbReference type="GO" id="GO:0000976">
    <property type="term" value="F:transcription cis-regulatory region binding"/>
    <property type="evidence" value="ECO:0007669"/>
    <property type="project" value="TreeGrafter"/>
</dbReference>
<keyword evidence="4" id="KW-0804">Transcription</keyword>
<evidence type="ECO:0000256" key="2">
    <source>
        <dbReference type="ARBA" id="ARBA00023015"/>
    </source>
</evidence>
<dbReference type="Pfam" id="PF00356">
    <property type="entry name" value="LacI"/>
    <property type="match status" value="1"/>
</dbReference>
<dbReference type="Gene3D" id="1.10.260.40">
    <property type="entry name" value="lambda repressor-like DNA-binding domains"/>
    <property type="match status" value="1"/>
</dbReference>
<dbReference type="InterPro" id="IPR046335">
    <property type="entry name" value="LacI/GalR-like_sensor"/>
</dbReference>
<dbReference type="EMBL" id="AWGB01000080">
    <property type="protein sequence ID" value="ESQ82095.1"/>
    <property type="molecule type" value="Genomic_DNA"/>
</dbReference>
<dbReference type="CDD" id="cd01392">
    <property type="entry name" value="HTH_LacI"/>
    <property type="match status" value="1"/>
</dbReference>
<dbReference type="AlphaFoldDB" id="V4PA48"/>
<evidence type="ECO:0000313" key="7">
    <source>
        <dbReference type="Proteomes" id="UP000017837"/>
    </source>
</evidence>
<dbReference type="OrthoDB" id="128688at2"/>
<accession>V4PA48</accession>
<dbReference type="InterPro" id="IPR028082">
    <property type="entry name" value="Peripla_BP_I"/>
</dbReference>
<dbReference type="InterPro" id="IPR010982">
    <property type="entry name" value="Lambda_DNA-bd_dom_sf"/>
</dbReference>
<proteinExistence type="predicted"/>
<dbReference type="InterPro" id="IPR000843">
    <property type="entry name" value="HTH_LacI"/>
</dbReference>
<name>V4PA48_9CAUL</name>
<gene>
    <name evidence="6" type="ORF">ABENE_21180</name>
</gene>
<feature type="domain" description="HTH lacI-type" evidence="5">
    <location>
        <begin position="2"/>
        <end position="56"/>
    </location>
</feature>
<sequence length="335" mass="35614">MSTIQDVAKLAGVSTATVSRALNGYEHVSPGVFDKVMKAVGQLGYEPNQMAKSLRTLKTKRIIVTVPNIANAFFANIIRGVEEAAQAAGYTVLLGDVGFRGDSEDAYAGLLRRKEADGMIFLGHTLPASLQGLIARQGAAAPVVNGCEFSDDLGVSSVHIDNARAAQDVMDYLYGLGHRHIGIITGDMGSPISRDRLQGVHDSANAHGHDGQLQVVNGDYSIESGADMAARLIALTPRPSAIFCFSDDMAFGALHAIRSAGLACPADMSIIGFDDVRLARFGTPALTTVRQPMRDIGRKTVELLIGIMDEGVTERVNITLGHELIVRESTSAPRS</sequence>
<evidence type="ECO:0000256" key="3">
    <source>
        <dbReference type="ARBA" id="ARBA00023125"/>
    </source>
</evidence>
<dbReference type="PROSITE" id="PS00356">
    <property type="entry name" value="HTH_LACI_1"/>
    <property type="match status" value="1"/>
</dbReference>
<evidence type="ECO:0000259" key="5">
    <source>
        <dbReference type="PROSITE" id="PS50932"/>
    </source>
</evidence>
<evidence type="ECO:0000256" key="1">
    <source>
        <dbReference type="ARBA" id="ARBA00022491"/>
    </source>
</evidence>
<dbReference type="PANTHER" id="PTHR30146:SF151">
    <property type="entry name" value="HTH-TYPE TRANSCRIPTIONAL REPRESSOR CYTR"/>
    <property type="match status" value="1"/>
</dbReference>
<keyword evidence="2" id="KW-0805">Transcription regulation</keyword>
<organism evidence="6 7">
    <name type="scientific">Asticcacaulis benevestitus DSM 16100 = ATCC BAA-896</name>
    <dbReference type="NCBI Taxonomy" id="1121022"/>
    <lineage>
        <taxon>Bacteria</taxon>
        <taxon>Pseudomonadati</taxon>
        <taxon>Pseudomonadota</taxon>
        <taxon>Alphaproteobacteria</taxon>
        <taxon>Caulobacterales</taxon>
        <taxon>Caulobacteraceae</taxon>
        <taxon>Asticcacaulis</taxon>
    </lineage>
</organism>
<dbReference type="SMART" id="SM00354">
    <property type="entry name" value="HTH_LACI"/>
    <property type="match status" value="1"/>
</dbReference>
<dbReference type="Pfam" id="PF13377">
    <property type="entry name" value="Peripla_BP_3"/>
    <property type="match status" value="1"/>
</dbReference>
<dbReference type="SUPFAM" id="SSF47413">
    <property type="entry name" value="lambda repressor-like DNA-binding domains"/>
    <property type="match status" value="1"/>
</dbReference>
<dbReference type="PRINTS" id="PR00036">
    <property type="entry name" value="HTHLACI"/>
</dbReference>
<evidence type="ECO:0000256" key="4">
    <source>
        <dbReference type="ARBA" id="ARBA00023163"/>
    </source>
</evidence>
<dbReference type="Gene3D" id="3.40.50.2300">
    <property type="match status" value="2"/>
</dbReference>
<comment type="caution">
    <text evidence="6">The sequence shown here is derived from an EMBL/GenBank/DDBJ whole genome shotgun (WGS) entry which is preliminary data.</text>
</comment>
<dbReference type="PROSITE" id="PS50932">
    <property type="entry name" value="HTH_LACI_2"/>
    <property type="match status" value="1"/>
</dbReference>
<dbReference type="eggNOG" id="COG1609">
    <property type="taxonomic scope" value="Bacteria"/>
</dbReference>
<dbReference type="GO" id="GO:0003700">
    <property type="term" value="F:DNA-binding transcription factor activity"/>
    <property type="evidence" value="ECO:0007669"/>
    <property type="project" value="TreeGrafter"/>
</dbReference>
<evidence type="ECO:0000313" key="6">
    <source>
        <dbReference type="EMBL" id="ESQ82095.1"/>
    </source>
</evidence>
<dbReference type="PATRIC" id="fig|1121022.4.peg.4340"/>
<keyword evidence="7" id="KW-1185">Reference proteome</keyword>
<keyword evidence="3" id="KW-0238">DNA-binding</keyword>